<evidence type="ECO:0000313" key="3">
    <source>
        <dbReference type="Proteomes" id="UP000094849"/>
    </source>
</evidence>
<dbReference type="GO" id="GO:0140098">
    <property type="term" value="F:catalytic activity, acting on RNA"/>
    <property type="evidence" value="ECO:0007669"/>
    <property type="project" value="UniProtKB-ARBA"/>
</dbReference>
<dbReference type="GO" id="GO:0006396">
    <property type="term" value="P:RNA processing"/>
    <property type="evidence" value="ECO:0007669"/>
    <property type="project" value="UniProtKB-ARBA"/>
</dbReference>
<dbReference type="Pfam" id="PF00849">
    <property type="entry name" value="PseudoU_synth_2"/>
    <property type="match status" value="1"/>
</dbReference>
<dbReference type="CDD" id="cd02869">
    <property type="entry name" value="PseudoU_synth_RluA_like"/>
    <property type="match status" value="1"/>
</dbReference>
<dbReference type="GO" id="GO:0003723">
    <property type="term" value="F:RNA binding"/>
    <property type="evidence" value="ECO:0007669"/>
    <property type="project" value="InterPro"/>
</dbReference>
<dbReference type="InterPro" id="IPR006145">
    <property type="entry name" value="PsdUridine_synth_RsuA/RluA"/>
</dbReference>
<dbReference type="SUPFAM" id="SSF55120">
    <property type="entry name" value="Pseudouridine synthase"/>
    <property type="match status" value="1"/>
</dbReference>
<keyword evidence="3" id="KW-1185">Reference proteome</keyword>
<dbReference type="GO" id="GO:0009982">
    <property type="term" value="F:pseudouridine synthase activity"/>
    <property type="evidence" value="ECO:0007669"/>
    <property type="project" value="InterPro"/>
</dbReference>
<reference evidence="2 3" key="1">
    <citation type="submission" date="2016-03" db="EMBL/GenBank/DDBJ databases">
        <title>Chemosynthetic sulphur-oxidizing symbionts of marine invertebrate animals are capable of nitrogen fixation.</title>
        <authorList>
            <person name="Petersen J.M."/>
            <person name="Kemper A."/>
            <person name="Gruber-Vodicka H."/>
            <person name="Cardini U."/>
            <person name="Geest Mvander."/>
            <person name="Kleiner M."/>
            <person name="Bulgheresi S."/>
            <person name="Fussmann M."/>
            <person name="Herbold C."/>
            <person name="Seah B.K.B."/>
            <person name="Antony C.Paul."/>
            <person name="Liu D."/>
            <person name="Belitz A."/>
            <person name="Weber M."/>
        </authorList>
    </citation>
    <scope>NUCLEOTIDE SEQUENCE [LARGE SCALE GENOMIC DNA]</scope>
    <source>
        <strain evidence="2">G_D</strain>
    </source>
</reference>
<dbReference type="AlphaFoldDB" id="A0A1E2UGI4"/>
<dbReference type="STRING" id="1818881.A3196_19890"/>
<feature type="domain" description="Pseudouridine synthase RsuA/RluA-like" evidence="1">
    <location>
        <begin position="90"/>
        <end position="226"/>
    </location>
</feature>
<dbReference type="GO" id="GO:0001522">
    <property type="term" value="P:pseudouridine synthesis"/>
    <property type="evidence" value="ECO:0007669"/>
    <property type="project" value="InterPro"/>
</dbReference>
<evidence type="ECO:0000313" key="2">
    <source>
        <dbReference type="EMBL" id="ODB91880.1"/>
    </source>
</evidence>
<dbReference type="EMBL" id="LVJZ01000009">
    <property type="protein sequence ID" value="ODB91880.1"/>
    <property type="molecule type" value="Genomic_DNA"/>
</dbReference>
<dbReference type="Proteomes" id="UP000094849">
    <property type="component" value="Unassembled WGS sequence"/>
</dbReference>
<protein>
    <recommendedName>
        <fullName evidence="1">Pseudouridine synthase RsuA/RluA-like domain-containing protein</fullName>
    </recommendedName>
</protein>
<dbReference type="PANTHER" id="PTHR21600">
    <property type="entry name" value="MITOCHONDRIAL RNA PSEUDOURIDINE SYNTHASE"/>
    <property type="match status" value="1"/>
</dbReference>
<evidence type="ECO:0000259" key="1">
    <source>
        <dbReference type="Pfam" id="PF00849"/>
    </source>
</evidence>
<gene>
    <name evidence="2" type="ORF">A3196_19890</name>
</gene>
<comment type="caution">
    <text evidence="2">The sequence shown here is derived from an EMBL/GenBank/DDBJ whole genome shotgun (WGS) entry which is preliminary data.</text>
</comment>
<dbReference type="OrthoDB" id="9807829at2"/>
<sequence>MSVSEFHISVDQPSASPVELLAEASGLSRQSIKKIMWKGAVWLERDGGVRRIRRAKGRLQQGDRLHLYHNQQVLAEEPAEARLVADEGNFSVWFKPKGMLSHGSKWGDHCAIDRWVQTHLKPERPVYLVHRLDRATDGLMVLAHKKRTATELARLFRERKIVKRYQAWVVGHYVADENRSLIEEPIDGRPAISRVKLLQYNPQQDRSLLQIEIDTGRKHQIRRHLSGIGHPVVGDRLYCDISFDEDLQLTCVHLGIPESAENVAGNYRA</sequence>
<proteinExistence type="predicted"/>
<organism evidence="2 3">
    <name type="scientific">Candidatus Thiodiazotropha endoloripes</name>
    <dbReference type="NCBI Taxonomy" id="1818881"/>
    <lineage>
        <taxon>Bacteria</taxon>
        <taxon>Pseudomonadati</taxon>
        <taxon>Pseudomonadota</taxon>
        <taxon>Gammaproteobacteria</taxon>
        <taxon>Chromatiales</taxon>
        <taxon>Sedimenticolaceae</taxon>
        <taxon>Candidatus Thiodiazotropha</taxon>
    </lineage>
</organism>
<dbReference type="Gene3D" id="3.30.2350.10">
    <property type="entry name" value="Pseudouridine synthase"/>
    <property type="match status" value="1"/>
</dbReference>
<dbReference type="InterPro" id="IPR050188">
    <property type="entry name" value="RluA_PseudoU_synthase"/>
</dbReference>
<dbReference type="RefSeq" id="WP_069006505.1">
    <property type="nucleotide sequence ID" value="NZ_LVJW01000007.1"/>
</dbReference>
<accession>A0A1E2UGI4</accession>
<dbReference type="InterPro" id="IPR020103">
    <property type="entry name" value="PsdUridine_synth_cat_dom_sf"/>
</dbReference>
<name>A0A1E2UGI4_9GAMM</name>